<evidence type="ECO:0000313" key="1">
    <source>
        <dbReference type="EMBL" id="EER61519.1"/>
    </source>
</evidence>
<sequence>MGNDELLYELRSLEGHVWRLYLDGRTEGFPAGTLVSNFALAWNARVVGEVEKQSVCLAAQ</sequence>
<name>C5T1S4_ACIDE</name>
<dbReference type="Proteomes" id="UP000003856">
    <property type="component" value="Unassembled WGS sequence"/>
</dbReference>
<dbReference type="EMBL" id="ACQT01000014">
    <property type="protein sequence ID" value="EER61519.1"/>
    <property type="molecule type" value="Genomic_DNA"/>
</dbReference>
<comment type="caution">
    <text evidence="1">The sequence shown here is derived from an EMBL/GenBank/DDBJ whole genome shotgun (WGS) entry which is preliminary data.</text>
</comment>
<evidence type="ECO:0000313" key="2">
    <source>
        <dbReference type="Proteomes" id="UP000003856"/>
    </source>
</evidence>
<proteinExistence type="predicted"/>
<gene>
    <name evidence="1" type="ORF">AcdelDRAFT_0854</name>
</gene>
<protein>
    <submittedName>
        <fullName evidence="1">Uncharacterized protein</fullName>
    </submittedName>
</protein>
<accession>C5T1S4</accession>
<organism evidence="1 2">
    <name type="scientific">Acidovorax delafieldii 2AN</name>
    <dbReference type="NCBI Taxonomy" id="573060"/>
    <lineage>
        <taxon>Bacteria</taxon>
        <taxon>Pseudomonadati</taxon>
        <taxon>Pseudomonadota</taxon>
        <taxon>Betaproteobacteria</taxon>
        <taxon>Burkholderiales</taxon>
        <taxon>Comamonadaceae</taxon>
        <taxon>Acidovorax</taxon>
    </lineage>
</organism>
<keyword evidence="2" id="KW-1185">Reference proteome</keyword>
<reference evidence="1 2" key="1">
    <citation type="submission" date="2009-05" db="EMBL/GenBank/DDBJ databases">
        <title>The draft genome of Acidovorax delafieldii 2AN.</title>
        <authorList>
            <consortium name="US DOE Joint Genome Institute (JGI-PGF)"/>
            <person name="Lucas S."/>
            <person name="Copeland A."/>
            <person name="Lapidus A."/>
            <person name="Glavina del Rio T."/>
            <person name="Tice H."/>
            <person name="Bruce D."/>
            <person name="Goodwin L."/>
            <person name="Pitluck S."/>
            <person name="Larimer F."/>
            <person name="Land M.L."/>
            <person name="Hauser L."/>
            <person name="Shelobolina E.S."/>
            <person name="Picardal F."/>
            <person name="Roden E."/>
            <person name="Emerson D."/>
        </authorList>
    </citation>
    <scope>NUCLEOTIDE SEQUENCE [LARGE SCALE GENOMIC DNA]</scope>
    <source>
        <strain evidence="1 2">2AN</strain>
    </source>
</reference>
<dbReference type="AlphaFoldDB" id="C5T1S4"/>